<accession>A0A6J5KKD8</accession>
<organism evidence="1">
    <name type="scientific">uncultured Caudovirales phage</name>
    <dbReference type="NCBI Taxonomy" id="2100421"/>
    <lineage>
        <taxon>Viruses</taxon>
        <taxon>Duplodnaviria</taxon>
        <taxon>Heunggongvirae</taxon>
        <taxon>Uroviricota</taxon>
        <taxon>Caudoviricetes</taxon>
        <taxon>Peduoviridae</taxon>
        <taxon>Maltschvirus</taxon>
        <taxon>Maltschvirus maltsch</taxon>
    </lineage>
</organism>
<dbReference type="EMBL" id="LR796163">
    <property type="protein sequence ID" value="CAB4122684.1"/>
    <property type="molecule type" value="Genomic_DNA"/>
</dbReference>
<dbReference type="EMBL" id="LR796241">
    <property type="protein sequence ID" value="CAB4130688.1"/>
    <property type="molecule type" value="Genomic_DNA"/>
</dbReference>
<protein>
    <submittedName>
        <fullName evidence="1">Uncharacterized protein</fullName>
    </submittedName>
</protein>
<name>A0A6J5KKD8_9CAUD</name>
<proteinExistence type="predicted"/>
<evidence type="ECO:0000313" key="1">
    <source>
        <dbReference type="EMBL" id="CAB4122684.1"/>
    </source>
</evidence>
<evidence type="ECO:0000313" key="2">
    <source>
        <dbReference type="EMBL" id="CAB4130688.1"/>
    </source>
</evidence>
<reference evidence="1" key="1">
    <citation type="submission" date="2020-04" db="EMBL/GenBank/DDBJ databases">
        <authorList>
            <person name="Chiriac C."/>
            <person name="Salcher M."/>
            <person name="Ghai R."/>
            <person name="Kavagutti S V."/>
        </authorList>
    </citation>
    <scope>NUCLEOTIDE SEQUENCE</scope>
</reference>
<sequence>MPRFIDPTGESTYGLGICARCSRKFRLAELNPDPNYPALMVCDEDTDDYDPYRLAAKPEDQVVLPFVRPDSPLTTRPSGLITQDGTQFIVSEDGQRFLFVID</sequence>
<gene>
    <name evidence="2" type="ORF">UFOVP126_9</name>
    <name evidence="1" type="ORF">UFOVP37_44</name>
</gene>